<dbReference type="EMBL" id="CAJVQB010038615">
    <property type="protein sequence ID" value="CAG8826440.1"/>
    <property type="molecule type" value="Genomic_DNA"/>
</dbReference>
<evidence type="ECO:0000313" key="1">
    <source>
        <dbReference type="EMBL" id="CAG8826440.1"/>
    </source>
</evidence>
<gene>
    <name evidence="1" type="ORF">GMARGA_LOCUS29123</name>
</gene>
<protein>
    <submittedName>
        <fullName evidence="1">37329_t:CDS:1</fullName>
    </submittedName>
</protein>
<sequence>EKVLKDDKEKVFVLEYSSGKEKRKEKVIKRSEGCWGKESLSEEGRVVGKREDYQEGYYYRGCNC</sequence>
<accession>A0ABN7WBW7</accession>
<proteinExistence type="predicted"/>
<name>A0ABN7WBW7_GIGMA</name>
<dbReference type="Proteomes" id="UP000789901">
    <property type="component" value="Unassembled WGS sequence"/>
</dbReference>
<feature type="non-terminal residue" evidence="1">
    <location>
        <position position="1"/>
    </location>
</feature>
<evidence type="ECO:0000313" key="2">
    <source>
        <dbReference type="Proteomes" id="UP000789901"/>
    </source>
</evidence>
<organism evidence="1 2">
    <name type="scientific">Gigaspora margarita</name>
    <dbReference type="NCBI Taxonomy" id="4874"/>
    <lineage>
        <taxon>Eukaryota</taxon>
        <taxon>Fungi</taxon>
        <taxon>Fungi incertae sedis</taxon>
        <taxon>Mucoromycota</taxon>
        <taxon>Glomeromycotina</taxon>
        <taxon>Glomeromycetes</taxon>
        <taxon>Diversisporales</taxon>
        <taxon>Gigasporaceae</taxon>
        <taxon>Gigaspora</taxon>
    </lineage>
</organism>
<reference evidence="1 2" key="1">
    <citation type="submission" date="2021-06" db="EMBL/GenBank/DDBJ databases">
        <authorList>
            <person name="Kallberg Y."/>
            <person name="Tangrot J."/>
            <person name="Rosling A."/>
        </authorList>
    </citation>
    <scope>NUCLEOTIDE SEQUENCE [LARGE SCALE GENOMIC DNA]</scope>
    <source>
        <strain evidence="1 2">120-4 pot B 10/14</strain>
    </source>
</reference>
<keyword evidence="2" id="KW-1185">Reference proteome</keyword>
<comment type="caution">
    <text evidence="1">The sequence shown here is derived from an EMBL/GenBank/DDBJ whole genome shotgun (WGS) entry which is preliminary data.</text>
</comment>